<sequence>MTNKKIGIILGTNRPKRIGLDIANWVQSTMKHEKLQLDIIDLAKVNLPFLDELDIPAHRNYQNQHTKDWSELIKSYDGFVLLFPQYNWGYPAVLKNALDYLYSEWDKKPVSIMVYGGHGGFQGLISMKLVTQGLGMYNMSVNPPLSISQKMFDEDGKFIDIDKSFEMIRPQVEMVSQEFVNLLEI</sequence>
<organism evidence="2 3">
    <name type="scientific">Floricoccus tropicus</name>
    <dbReference type="NCBI Taxonomy" id="1859473"/>
    <lineage>
        <taxon>Bacteria</taxon>
        <taxon>Bacillati</taxon>
        <taxon>Bacillota</taxon>
        <taxon>Bacilli</taxon>
        <taxon>Lactobacillales</taxon>
        <taxon>Streptococcaceae</taxon>
        <taxon>Floricoccus</taxon>
    </lineage>
</organism>
<dbReference type="RefSeq" id="WP_070792088.1">
    <property type="nucleotide sequence ID" value="NZ_MKIR01000012.1"/>
</dbReference>
<dbReference type="STRING" id="1859473.BG261_03040"/>
<evidence type="ECO:0000259" key="1">
    <source>
        <dbReference type="Pfam" id="PF03358"/>
    </source>
</evidence>
<feature type="domain" description="NADPH-dependent FMN reductase-like" evidence="1">
    <location>
        <begin position="5"/>
        <end position="140"/>
    </location>
</feature>
<evidence type="ECO:0000313" key="2">
    <source>
        <dbReference type="EMBL" id="OFI49571.1"/>
    </source>
</evidence>
<gene>
    <name evidence="2" type="ORF">BG261_03040</name>
</gene>
<dbReference type="GO" id="GO:0016491">
    <property type="term" value="F:oxidoreductase activity"/>
    <property type="evidence" value="ECO:0007669"/>
    <property type="project" value="InterPro"/>
</dbReference>
<dbReference type="AlphaFoldDB" id="A0A1E8GMU9"/>
<dbReference type="Pfam" id="PF03358">
    <property type="entry name" value="FMN_red"/>
    <property type="match status" value="1"/>
</dbReference>
<dbReference type="GO" id="GO:0005829">
    <property type="term" value="C:cytosol"/>
    <property type="evidence" value="ECO:0007669"/>
    <property type="project" value="TreeGrafter"/>
</dbReference>
<proteinExistence type="predicted"/>
<dbReference type="InterPro" id="IPR050712">
    <property type="entry name" value="NAD(P)H-dep_reductase"/>
</dbReference>
<dbReference type="InterPro" id="IPR005025">
    <property type="entry name" value="FMN_Rdtase-like_dom"/>
</dbReference>
<dbReference type="PANTHER" id="PTHR30543:SF21">
    <property type="entry name" value="NAD(P)H-DEPENDENT FMN REDUCTASE LOT6"/>
    <property type="match status" value="1"/>
</dbReference>
<dbReference type="EMBL" id="MKIR01000012">
    <property type="protein sequence ID" value="OFI49571.1"/>
    <property type="molecule type" value="Genomic_DNA"/>
</dbReference>
<dbReference type="InterPro" id="IPR029039">
    <property type="entry name" value="Flavoprotein-like_sf"/>
</dbReference>
<dbReference type="OrthoDB" id="9812295at2"/>
<accession>A0A1E8GMU9</accession>
<dbReference type="Gene3D" id="3.40.50.360">
    <property type="match status" value="1"/>
</dbReference>
<reference evidence="3" key="1">
    <citation type="submission" date="2016-09" db="EMBL/GenBank/DDBJ databases">
        <title>Draft genome sequence of a novel species of the family Streptococcaceae isolated from flowers.</title>
        <authorList>
            <person name="Chuah L.-O."/>
            <person name="Yap K.-P."/>
            <person name="Thong K.L."/>
            <person name="Liong M.T."/>
            <person name="Ahmad R."/>
            <person name="Rusul G."/>
        </authorList>
    </citation>
    <scope>NUCLEOTIDE SEQUENCE [LARGE SCALE GENOMIC DNA]</scope>
    <source>
        <strain evidence="3">DF1</strain>
    </source>
</reference>
<name>A0A1E8GMU9_9LACT</name>
<dbReference type="PANTHER" id="PTHR30543">
    <property type="entry name" value="CHROMATE REDUCTASE"/>
    <property type="match status" value="1"/>
</dbReference>
<dbReference type="GO" id="GO:0010181">
    <property type="term" value="F:FMN binding"/>
    <property type="evidence" value="ECO:0007669"/>
    <property type="project" value="TreeGrafter"/>
</dbReference>
<dbReference type="Proteomes" id="UP000178622">
    <property type="component" value="Unassembled WGS sequence"/>
</dbReference>
<comment type="caution">
    <text evidence="2">The sequence shown here is derived from an EMBL/GenBank/DDBJ whole genome shotgun (WGS) entry which is preliminary data.</text>
</comment>
<protein>
    <submittedName>
        <fullName evidence="2">NADPH-dependent FMN reductase</fullName>
    </submittedName>
</protein>
<keyword evidence="3" id="KW-1185">Reference proteome</keyword>
<evidence type="ECO:0000313" key="3">
    <source>
        <dbReference type="Proteomes" id="UP000178622"/>
    </source>
</evidence>
<dbReference type="SUPFAM" id="SSF52218">
    <property type="entry name" value="Flavoproteins"/>
    <property type="match status" value="1"/>
</dbReference>